<dbReference type="Proteomes" id="UP001295794">
    <property type="component" value="Unassembled WGS sequence"/>
</dbReference>
<evidence type="ECO:0000313" key="3">
    <source>
        <dbReference type="EMBL" id="CAK5270948.1"/>
    </source>
</evidence>
<dbReference type="PANTHER" id="PTHR16861:SF7">
    <property type="entry name" value="MEMBRANE ANCHOR OPY2 N-TERMINAL DOMAIN-CONTAINING PROTEIN"/>
    <property type="match status" value="1"/>
</dbReference>
<feature type="compositionally biased region" description="Low complexity" evidence="1">
    <location>
        <begin position="536"/>
        <end position="548"/>
    </location>
</feature>
<accession>A0AAD2HA18</accession>
<dbReference type="AlphaFoldDB" id="A0AAD2HA18"/>
<feature type="compositionally biased region" description="Low complexity" evidence="1">
    <location>
        <begin position="558"/>
        <end position="570"/>
    </location>
</feature>
<keyword evidence="2" id="KW-0812">Transmembrane</keyword>
<dbReference type="PANTHER" id="PTHR16861">
    <property type="entry name" value="GLYCOPROTEIN 38"/>
    <property type="match status" value="1"/>
</dbReference>
<feature type="compositionally biased region" description="Low complexity" evidence="1">
    <location>
        <begin position="503"/>
        <end position="515"/>
    </location>
</feature>
<feature type="region of interest" description="Disordered" evidence="1">
    <location>
        <begin position="531"/>
        <end position="591"/>
    </location>
</feature>
<evidence type="ECO:0008006" key="5">
    <source>
        <dbReference type="Google" id="ProtNLM"/>
    </source>
</evidence>
<evidence type="ECO:0000256" key="2">
    <source>
        <dbReference type="SAM" id="Phobius"/>
    </source>
</evidence>
<evidence type="ECO:0000256" key="1">
    <source>
        <dbReference type="SAM" id="MobiDB-lite"/>
    </source>
</evidence>
<keyword evidence="2" id="KW-1133">Transmembrane helix</keyword>
<name>A0AAD2HA18_9AGAR</name>
<feature type="compositionally biased region" description="Polar residues" evidence="1">
    <location>
        <begin position="492"/>
        <end position="502"/>
    </location>
</feature>
<keyword evidence="4" id="KW-1185">Reference proteome</keyword>
<feature type="region of interest" description="Disordered" evidence="1">
    <location>
        <begin position="492"/>
        <end position="519"/>
    </location>
</feature>
<gene>
    <name evidence="3" type="ORF">MYCIT1_LOCUS15759</name>
</gene>
<feature type="transmembrane region" description="Helical" evidence="2">
    <location>
        <begin position="423"/>
        <end position="444"/>
    </location>
</feature>
<protein>
    <recommendedName>
        <fullName evidence="5">Transmembrane protein</fullName>
    </recommendedName>
</protein>
<proteinExistence type="predicted"/>
<feature type="region of interest" description="Disordered" evidence="1">
    <location>
        <begin position="392"/>
        <end position="418"/>
    </location>
</feature>
<reference evidence="3" key="1">
    <citation type="submission" date="2023-11" db="EMBL/GenBank/DDBJ databases">
        <authorList>
            <person name="De Vega J J."/>
            <person name="De Vega J J."/>
        </authorList>
    </citation>
    <scope>NUCLEOTIDE SEQUENCE</scope>
</reference>
<organism evidence="3 4">
    <name type="scientific">Mycena citricolor</name>
    <dbReference type="NCBI Taxonomy" id="2018698"/>
    <lineage>
        <taxon>Eukaryota</taxon>
        <taxon>Fungi</taxon>
        <taxon>Dikarya</taxon>
        <taxon>Basidiomycota</taxon>
        <taxon>Agaricomycotina</taxon>
        <taxon>Agaricomycetes</taxon>
        <taxon>Agaricomycetidae</taxon>
        <taxon>Agaricales</taxon>
        <taxon>Marasmiineae</taxon>
        <taxon>Mycenaceae</taxon>
        <taxon>Mycena</taxon>
    </lineage>
</organism>
<dbReference type="Gene3D" id="2.60.120.260">
    <property type="entry name" value="Galactose-binding domain-like"/>
    <property type="match status" value="1"/>
</dbReference>
<comment type="caution">
    <text evidence="3">The sequence shown here is derived from an EMBL/GenBank/DDBJ whole genome shotgun (WGS) entry which is preliminary data.</text>
</comment>
<dbReference type="EMBL" id="CAVNYO010000169">
    <property type="protein sequence ID" value="CAK5270948.1"/>
    <property type="molecule type" value="Genomic_DNA"/>
</dbReference>
<sequence length="630" mass="66991">MPPPKLPWMSKADSAGHGPACDHWPHSQLRGWTRRQAIYNLWTATRRAGSVRPRWYLVEQHRGISLIENDRLFTSSLPRISALFPPCSLCLQFCSPRRQRDTPMSNFTIDNINPRIQYTPPGVWTEGTNANDPLAGNYSNGTFTLCTTRGGTATFSFNGTQVWVGGAKRPNHGPYSVNLDGVTQTIDGFSPNDIFSGLFVSNVLPEGLHTVSITNELTNSTRPYLDIDYITWTSSLTPSAYDSAPTVEDTSNLFSFTPAAAWTSQLAPSLTGFSGSSGHQTTSNEASASLSFTVGTETSTVFCERRLLPQGSFVSVFGALGPLMAPYGVLLDGVPQGTFNATKQTYYNMVELFYADNLASGDHVVQFVATPAAPGQIFALDFAKVPHASVGGSKTSSGSTAGPTGTGSTNNSTSSQPTKTAPIAGGVVGGVAVLVILLLLFLFLRRKRQGSLEYTIEEFRYAPATHDNMNHVGPDPYQSYYRSALVGSHSQHSHSAFTETVTSNPWPASNASPSPAERDVSRCGLCTVAHTGDHPSSAGQSSTASASAPKGRWTSKHTAATSAGAAGLGARVNGKGRPVVPLPPSAHAPLPAGASRMVVEGRAQDMGSLSHGLGLLPPDYTQATRAYYPP</sequence>
<evidence type="ECO:0000313" key="4">
    <source>
        <dbReference type="Proteomes" id="UP001295794"/>
    </source>
</evidence>
<keyword evidence="2" id="KW-0472">Membrane</keyword>